<keyword evidence="4" id="KW-1185">Reference proteome</keyword>
<dbReference type="OrthoDB" id="7362103at2"/>
<evidence type="ECO:0000313" key="3">
    <source>
        <dbReference type="EMBL" id="SMF53198.1"/>
    </source>
</evidence>
<name>A0A1X7FJ91_9HYPH</name>
<dbReference type="Proteomes" id="UP000192903">
    <property type="component" value="Unassembled WGS sequence"/>
</dbReference>
<sequence>MPQPQWIQILWSKKPAASGEMAAALVPDKRALVLFEDNLSPVRKWQTELLKMDQDALRAMDIAVICVSADEGPSMINGRPQSLPVVDLRRELQGGDGKFEAILIDKDANILLRSDAPVTIAQIEEAVSGENGITTP</sequence>
<keyword evidence="1" id="KW-0732">Signal</keyword>
<evidence type="ECO:0000256" key="1">
    <source>
        <dbReference type="ARBA" id="ARBA00022729"/>
    </source>
</evidence>
<dbReference type="InterPro" id="IPR025232">
    <property type="entry name" value="DUF4174"/>
</dbReference>
<organism evidence="3 4">
    <name type="scientific">Xaviernesmea oryzae</name>
    <dbReference type="NCBI Taxonomy" id="464029"/>
    <lineage>
        <taxon>Bacteria</taxon>
        <taxon>Pseudomonadati</taxon>
        <taxon>Pseudomonadota</taxon>
        <taxon>Alphaproteobacteria</taxon>
        <taxon>Hyphomicrobiales</taxon>
        <taxon>Rhizobiaceae</taxon>
        <taxon>Rhizobium/Agrobacterium group</taxon>
        <taxon>Xaviernesmea</taxon>
    </lineage>
</organism>
<dbReference type="Pfam" id="PF13778">
    <property type="entry name" value="DUF4174"/>
    <property type="match status" value="1"/>
</dbReference>
<dbReference type="EMBL" id="FXAF01000006">
    <property type="protein sequence ID" value="SMF53198.1"/>
    <property type="molecule type" value="Genomic_DNA"/>
</dbReference>
<gene>
    <name evidence="3" type="ORF">SAMN02982989_3182</name>
</gene>
<evidence type="ECO:0000259" key="2">
    <source>
        <dbReference type="Pfam" id="PF13778"/>
    </source>
</evidence>
<protein>
    <recommendedName>
        <fullName evidence="2">DUF4174 domain-containing protein</fullName>
    </recommendedName>
</protein>
<reference evidence="4" key="1">
    <citation type="submission" date="2017-04" db="EMBL/GenBank/DDBJ databases">
        <authorList>
            <person name="Varghese N."/>
            <person name="Submissions S."/>
        </authorList>
    </citation>
    <scope>NUCLEOTIDE SEQUENCE [LARGE SCALE GENOMIC DNA]</scope>
    <source>
        <strain evidence="4">B4P</strain>
    </source>
</reference>
<dbReference type="RefSeq" id="WP_085423260.1">
    <property type="nucleotide sequence ID" value="NZ_FXAF01000006.1"/>
</dbReference>
<proteinExistence type="predicted"/>
<accession>A0A1X7FJ91</accession>
<evidence type="ECO:0000313" key="4">
    <source>
        <dbReference type="Proteomes" id="UP000192903"/>
    </source>
</evidence>
<feature type="domain" description="DUF4174" evidence="2">
    <location>
        <begin position="29"/>
        <end position="126"/>
    </location>
</feature>
<dbReference type="AlphaFoldDB" id="A0A1X7FJ91"/>